<proteinExistence type="predicted"/>
<comment type="caution">
    <text evidence="1">The sequence shown here is derived from an EMBL/GenBank/DDBJ whole genome shotgun (WGS) entry which is preliminary data.</text>
</comment>
<organism evidence="1 2">
    <name type="scientific">Helcobacillus massiliensis</name>
    <dbReference type="NCBI Taxonomy" id="521392"/>
    <lineage>
        <taxon>Bacteria</taxon>
        <taxon>Bacillati</taxon>
        <taxon>Actinomycetota</taxon>
        <taxon>Actinomycetes</taxon>
        <taxon>Micrococcales</taxon>
        <taxon>Dermabacteraceae</taxon>
        <taxon>Helcobacillus</taxon>
    </lineage>
</organism>
<evidence type="ECO:0000313" key="2">
    <source>
        <dbReference type="Proteomes" id="UP000568050"/>
    </source>
</evidence>
<dbReference type="Proteomes" id="UP000568050">
    <property type="component" value="Unassembled WGS sequence"/>
</dbReference>
<keyword evidence="2" id="KW-1185">Reference proteome</keyword>
<protein>
    <submittedName>
        <fullName evidence="1">Uncharacterized protein</fullName>
    </submittedName>
</protein>
<accession>A0A839QZI6</accession>
<dbReference type="EMBL" id="JACHWP010000001">
    <property type="protein sequence ID" value="MBB3022807.1"/>
    <property type="molecule type" value="Genomic_DNA"/>
</dbReference>
<dbReference type="AlphaFoldDB" id="A0A839QZI6"/>
<evidence type="ECO:0000313" key="1">
    <source>
        <dbReference type="EMBL" id="MBB3022807.1"/>
    </source>
</evidence>
<reference evidence="1 2" key="1">
    <citation type="submission" date="2020-08" db="EMBL/GenBank/DDBJ databases">
        <title>Sequencing the genomes of 1000 actinobacteria strains.</title>
        <authorList>
            <person name="Klenk H.-P."/>
        </authorList>
    </citation>
    <scope>NUCLEOTIDE SEQUENCE [LARGE SCALE GENOMIC DNA]</scope>
    <source>
        <strain evidence="1 2">DSM 23040</strain>
    </source>
</reference>
<gene>
    <name evidence="1" type="ORF">FHX50_001055</name>
</gene>
<name>A0A839QZI6_9MICO</name>
<sequence length="27" mass="3061">MGATHNGAKDLNDEQTVRVLQLFLNLY</sequence>